<accession>A0AAN6TAG0</accession>
<comment type="caution">
    <text evidence="2">The sequence shown here is derived from an EMBL/GenBank/DDBJ whole genome shotgun (WGS) entry which is preliminary data.</text>
</comment>
<name>A0AAN6TAG0_9PEZI</name>
<feature type="compositionally biased region" description="Basic and acidic residues" evidence="1">
    <location>
        <begin position="238"/>
        <end position="249"/>
    </location>
</feature>
<gene>
    <name evidence="2" type="ORF">N656DRAFT_180609</name>
</gene>
<organism evidence="2 3">
    <name type="scientific">Canariomyces notabilis</name>
    <dbReference type="NCBI Taxonomy" id="2074819"/>
    <lineage>
        <taxon>Eukaryota</taxon>
        <taxon>Fungi</taxon>
        <taxon>Dikarya</taxon>
        <taxon>Ascomycota</taxon>
        <taxon>Pezizomycotina</taxon>
        <taxon>Sordariomycetes</taxon>
        <taxon>Sordariomycetidae</taxon>
        <taxon>Sordariales</taxon>
        <taxon>Chaetomiaceae</taxon>
        <taxon>Canariomyces</taxon>
    </lineage>
</organism>
<proteinExistence type="predicted"/>
<dbReference type="Proteomes" id="UP001302812">
    <property type="component" value="Unassembled WGS sequence"/>
</dbReference>
<protein>
    <submittedName>
        <fullName evidence="2">Uncharacterized protein</fullName>
    </submittedName>
</protein>
<feature type="region of interest" description="Disordered" evidence="1">
    <location>
        <begin position="228"/>
        <end position="249"/>
    </location>
</feature>
<reference evidence="2" key="1">
    <citation type="journal article" date="2023" name="Mol. Phylogenet. Evol.">
        <title>Genome-scale phylogeny and comparative genomics of the fungal order Sordariales.</title>
        <authorList>
            <person name="Hensen N."/>
            <person name="Bonometti L."/>
            <person name="Westerberg I."/>
            <person name="Brannstrom I.O."/>
            <person name="Guillou S."/>
            <person name="Cros-Aarteil S."/>
            <person name="Calhoun S."/>
            <person name="Haridas S."/>
            <person name="Kuo A."/>
            <person name="Mondo S."/>
            <person name="Pangilinan J."/>
            <person name="Riley R."/>
            <person name="LaButti K."/>
            <person name="Andreopoulos B."/>
            <person name="Lipzen A."/>
            <person name="Chen C."/>
            <person name="Yan M."/>
            <person name="Daum C."/>
            <person name="Ng V."/>
            <person name="Clum A."/>
            <person name="Steindorff A."/>
            <person name="Ohm R.A."/>
            <person name="Martin F."/>
            <person name="Silar P."/>
            <person name="Natvig D.O."/>
            <person name="Lalanne C."/>
            <person name="Gautier V."/>
            <person name="Ament-Velasquez S.L."/>
            <person name="Kruys A."/>
            <person name="Hutchinson M.I."/>
            <person name="Powell A.J."/>
            <person name="Barry K."/>
            <person name="Miller A.N."/>
            <person name="Grigoriev I.V."/>
            <person name="Debuchy R."/>
            <person name="Gladieux P."/>
            <person name="Hiltunen Thoren M."/>
            <person name="Johannesson H."/>
        </authorList>
    </citation>
    <scope>NUCLEOTIDE SEQUENCE</scope>
    <source>
        <strain evidence="2">CBS 508.74</strain>
    </source>
</reference>
<sequence length="249" mass="27661">MEIEAGKELELAVDYEKGLVEKRDEIRSRLSELKDEKDRKATLHNLLALITPILSMCCCYARVSKLFAVSGFDKQIAELVYQDDAYESGIKEVRKQLQQLHLQVSALEAYRGRILELTGTCSELLRQSQEKLAEIRNLEPQLIDLGKAAAQVSLGLQHIQSQATAIQQSSCQDWSSVEERMRGFVQSLMEAEQSNPAKICRPLVQCLEQLGGGSQKLLASKRRAGLNGAATAPLQSSREYHEAPDGTMG</sequence>
<dbReference type="GeneID" id="89932894"/>
<evidence type="ECO:0000313" key="3">
    <source>
        <dbReference type="Proteomes" id="UP001302812"/>
    </source>
</evidence>
<keyword evidence="3" id="KW-1185">Reference proteome</keyword>
<reference evidence="2" key="2">
    <citation type="submission" date="2023-05" db="EMBL/GenBank/DDBJ databases">
        <authorList>
            <consortium name="Lawrence Berkeley National Laboratory"/>
            <person name="Steindorff A."/>
            <person name="Hensen N."/>
            <person name="Bonometti L."/>
            <person name="Westerberg I."/>
            <person name="Brannstrom I.O."/>
            <person name="Guillou S."/>
            <person name="Cros-Aarteil S."/>
            <person name="Calhoun S."/>
            <person name="Haridas S."/>
            <person name="Kuo A."/>
            <person name="Mondo S."/>
            <person name="Pangilinan J."/>
            <person name="Riley R."/>
            <person name="Labutti K."/>
            <person name="Andreopoulos B."/>
            <person name="Lipzen A."/>
            <person name="Chen C."/>
            <person name="Yanf M."/>
            <person name="Daum C."/>
            <person name="Ng V."/>
            <person name="Clum A."/>
            <person name="Ohm R."/>
            <person name="Martin F."/>
            <person name="Silar P."/>
            <person name="Natvig D."/>
            <person name="Lalanne C."/>
            <person name="Gautier V."/>
            <person name="Ament-Velasquez S.L."/>
            <person name="Kruys A."/>
            <person name="Hutchinson M.I."/>
            <person name="Powell A.J."/>
            <person name="Barry K."/>
            <person name="Miller A.N."/>
            <person name="Grigoriev I.V."/>
            <person name="Debuchy R."/>
            <person name="Gladieux P."/>
            <person name="Thoren M.H."/>
            <person name="Johannesson H."/>
        </authorList>
    </citation>
    <scope>NUCLEOTIDE SEQUENCE</scope>
    <source>
        <strain evidence="2">CBS 508.74</strain>
    </source>
</reference>
<evidence type="ECO:0000313" key="2">
    <source>
        <dbReference type="EMBL" id="KAK4110818.1"/>
    </source>
</evidence>
<dbReference type="EMBL" id="MU853348">
    <property type="protein sequence ID" value="KAK4110818.1"/>
    <property type="molecule type" value="Genomic_DNA"/>
</dbReference>
<dbReference type="RefSeq" id="XP_064668388.1">
    <property type="nucleotide sequence ID" value="XM_064808771.1"/>
</dbReference>
<evidence type="ECO:0000256" key="1">
    <source>
        <dbReference type="SAM" id="MobiDB-lite"/>
    </source>
</evidence>
<dbReference type="AlphaFoldDB" id="A0AAN6TAG0"/>